<dbReference type="NCBIfam" id="TIGR01909">
    <property type="entry name" value="C_GCAxxG_C_C"/>
    <property type="match status" value="1"/>
</dbReference>
<dbReference type="Pfam" id="PF09719">
    <property type="entry name" value="C_GCAxxG_C_C"/>
    <property type="match status" value="1"/>
</dbReference>
<evidence type="ECO:0008006" key="2">
    <source>
        <dbReference type="Google" id="ProtNLM"/>
    </source>
</evidence>
<gene>
    <name evidence="1" type="ORF">ASZ90_001733</name>
</gene>
<name>A0A0W8G5P3_9ZZZZ</name>
<dbReference type="AlphaFoldDB" id="A0A0W8G5P3"/>
<organism evidence="1">
    <name type="scientific">hydrocarbon metagenome</name>
    <dbReference type="NCBI Taxonomy" id="938273"/>
    <lineage>
        <taxon>unclassified sequences</taxon>
        <taxon>metagenomes</taxon>
        <taxon>ecological metagenomes</taxon>
    </lineage>
</organism>
<dbReference type="SUPFAM" id="SSF48695">
    <property type="entry name" value="Multiheme cytochromes"/>
    <property type="match status" value="1"/>
</dbReference>
<protein>
    <recommendedName>
        <fullName evidence="2">C_GCAxxG_C_C family protein</fullName>
    </recommendedName>
</protein>
<evidence type="ECO:0000313" key="1">
    <source>
        <dbReference type="EMBL" id="KUG28393.1"/>
    </source>
</evidence>
<dbReference type="InterPro" id="IPR010181">
    <property type="entry name" value="CGCAxxGCC_motif"/>
</dbReference>
<dbReference type="InterPro" id="IPR036280">
    <property type="entry name" value="Multihaem_cyt_sf"/>
</dbReference>
<reference evidence="1" key="1">
    <citation type="journal article" date="2015" name="Proc. Natl. Acad. Sci. U.S.A.">
        <title>Networks of energetic and metabolic interactions define dynamics in microbial communities.</title>
        <authorList>
            <person name="Embree M."/>
            <person name="Liu J.K."/>
            <person name="Al-Bassam M.M."/>
            <person name="Zengler K."/>
        </authorList>
    </citation>
    <scope>NUCLEOTIDE SEQUENCE</scope>
</reference>
<accession>A0A0W8G5P3</accession>
<comment type="caution">
    <text evidence="1">The sequence shown here is derived from an EMBL/GenBank/DDBJ whole genome shotgun (WGS) entry which is preliminary data.</text>
</comment>
<sequence length="171" mass="17314">MDRNGLWAECGVGGMAGVKSLEHISRQAVQLFSDGHNCAQAVLGALAPDLGLDRETAVRLATGFGIGLSMGDTCGAVSGAVLALGLAYGGGGPHGIAAKLDTYARAGEFFDAFTQVHGSLCCRKLLGCDPSTPEGMLVAKTEDRFATICAGVVATAAALAAEMLTERVPSA</sequence>
<dbReference type="EMBL" id="LNQE01000223">
    <property type="protein sequence ID" value="KUG28393.1"/>
    <property type="molecule type" value="Genomic_DNA"/>
</dbReference>
<proteinExistence type="predicted"/>